<dbReference type="CDD" id="cd02872">
    <property type="entry name" value="GH18_chitolectin_chitotriosidase"/>
    <property type="match status" value="1"/>
</dbReference>
<dbReference type="GO" id="GO:0016020">
    <property type="term" value="C:membrane"/>
    <property type="evidence" value="ECO:0007669"/>
    <property type="project" value="UniProtKB-SubCell"/>
</dbReference>
<dbReference type="OrthoDB" id="76388at2759"/>
<comment type="caution">
    <text evidence="13">The sequence shown here is derived from an EMBL/GenBank/DDBJ whole genome shotgun (WGS) entry which is preliminary data.</text>
</comment>
<dbReference type="GO" id="GO:0008843">
    <property type="term" value="F:endochitinase activity"/>
    <property type="evidence" value="ECO:0007669"/>
    <property type="project" value="UniProtKB-EC"/>
</dbReference>
<comment type="subcellular location">
    <subcellularLocation>
        <location evidence="1">Membrane</location>
    </subcellularLocation>
</comment>
<evidence type="ECO:0000256" key="11">
    <source>
        <dbReference type="SAM" id="MobiDB-lite"/>
    </source>
</evidence>
<keyword evidence="3" id="KW-0812">Transmembrane</keyword>
<accession>A0A812DBC8</accession>
<dbReference type="Pfam" id="PF00704">
    <property type="entry name" value="Glyco_hydro_18"/>
    <property type="match status" value="1"/>
</dbReference>
<dbReference type="InterPro" id="IPR029070">
    <property type="entry name" value="Chitinase_insertion_sf"/>
</dbReference>
<dbReference type="EC" id="3.2.1.14" evidence="13"/>
<evidence type="ECO:0000256" key="2">
    <source>
        <dbReference type="ARBA" id="ARBA00010532"/>
    </source>
</evidence>
<protein>
    <submittedName>
        <fullName evidence="13">E3.2.1.14</fullName>
        <ecNumber evidence="13">3.2.1.14</ecNumber>
    </submittedName>
</protein>
<dbReference type="InterPro" id="IPR001223">
    <property type="entry name" value="Glyco_hydro18_cat"/>
</dbReference>
<evidence type="ECO:0000256" key="4">
    <source>
        <dbReference type="ARBA" id="ARBA00022801"/>
    </source>
</evidence>
<dbReference type="PROSITE" id="PS01095">
    <property type="entry name" value="GH18_1"/>
    <property type="match status" value="1"/>
</dbReference>
<evidence type="ECO:0000259" key="12">
    <source>
        <dbReference type="PROSITE" id="PS51910"/>
    </source>
</evidence>
<dbReference type="Pfam" id="PF01130">
    <property type="entry name" value="CD36"/>
    <property type="match status" value="1"/>
</dbReference>
<dbReference type="SUPFAM" id="SSF51445">
    <property type="entry name" value="(Trans)glycosidases"/>
    <property type="match status" value="1"/>
</dbReference>
<evidence type="ECO:0000256" key="5">
    <source>
        <dbReference type="ARBA" id="ARBA00022989"/>
    </source>
</evidence>
<dbReference type="GO" id="GO:0006032">
    <property type="term" value="P:chitin catabolic process"/>
    <property type="evidence" value="ECO:0007669"/>
    <property type="project" value="TreeGrafter"/>
</dbReference>
<evidence type="ECO:0000256" key="1">
    <source>
        <dbReference type="ARBA" id="ARBA00004370"/>
    </source>
</evidence>
<keyword evidence="4 10" id="KW-0378">Hydrolase</keyword>
<keyword evidence="6" id="KW-0472">Membrane</keyword>
<dbReference type="PRINTS" id="PR01609">
    <property type="entry name" value="CD36FAMILY"/>
</dbReference>
<dbReference type="PANTHER" id="PTHR11177">
    <property type="entry name" value="CHITINASE"/>
    <property type="match status" value="1"/>
</dbReference>
<feature type="domain" description="GH18" evidence="12">
    <location>
        <begin position="383"/>
        <end position="752"/>
    </location>
</feature>
<gene>
    <name evidence="13" type="ORF">SPHA_49649</name>
</gene>
<evidence type="ECO:0000256" key="6">
    <source>
        <dbReference type="ARBA" id="ARBA00023136"/>
    </source>
</evidence>
<sequence length="752" mass="84402">MVTRERMKKQLPLKNGSESFSNWISPPVPVYFNVYVFNYTNAEEIMSKDGVRPHVKEMGPYVYKETQEKFDIKIENDTITYRERKSYTFVPEKSSGLETDMLFTPNLPALVVINLLKAANTAERIIADFFLAADPIFKPLSVSDIVWGFKDPNIARVANIIKKIFNITIPDEFGIFYGKNNTDDGVYTIYSGIEDLSRLGKIKSWNGKSSVPYWNTPQCRQINGSDGTIFPPYQNEKSILYVFSSDICRSINTIYEKQYKLHNIYKIIYFVTLFNFMLSSLSPPLSPLPPSSLSLLSLPSSPPPLSPPSLPSSLPLLSLPPPSPPPSPLLSPPPSLPPSLSPLSPPSLPLPLSPPSLSPLSLPSQSLSLPLFLPVSPPLSRPLVLLKIATKGRSVPAKFVPENINASLCTHIIYTFATLENNHLKPYEWNDDSTPWSVGMYARVMKLKKKNPQLRVLLGLGGWNMGSHLFMKMVANSHNRKMFYTNATGFLRTRNFDGLDLDWEYPASRGSPAIDKANYVKLVQETHDYFSKEAKLSGHRRLLLTASVSAGKQYITRGYDIPKIQMYLDFVNLMSYDYHGGSFSNIIGHNSPLYARKGEKGDERTFNVNWSARYWVLNGLPKMKLNIGLAMYGRGFRLANNSCTVPGCLSIGPNSPGQYTREAGFLSYYEICDLINKGAKVSIIKDQKVPYLVYNGEWIGYDDVKSLTVKIDWLKKNKFGGVGIWSLDLDDFFNGCGSGSYVLMKALEHNLK</sequence>
<dbReference type="Gene3D" id="3.20.20.80">
    <property type="entry name" value="Glycosidases"/>
    <property type="match status" value="1"/>
</dbReference>
<dbReference type="GO" id="GO:0005975">
    <property type="term" value="P:carbohydrate metabolic process"/>
    <property type="evidence" value="ECO:0007669"/>
    <property type="project" value="InterPro"/>
</dbReference>
<dbReference type="FunFam" id="3.10.50.10:FF:000001">
    <property type="entry name" value="Chitinase 3-like 1"/>
    <property type="match status" value="1"/>
</dbReference>
<evidence type="ECO:0000256" key="9">
    <source>
        <dbReference type="ARBA" id="ARBA00023295"/>
    </source>
</evidence>
<proteinExistence type="inferred from homology"/>
<name>A0A812DBC8_ACAPH</name>
<dbReference type="AlphaFoldDB" id="A0A812DBC8"/>
<dbReference type="PROSITE" id="PS51910">
    <property type="entry name" value="GH18_2"/>
    <property type="match status" value="1"/>
</dbReference>
<dbReference type="GO" id="GO:0008061">
    <property type="term" value="F:chitin binding"/>
    <property type="evidence" value="ECO:0007669"/>
    <property type="project" value="InterPro"/>
</dbReference>
<dbReference type="SMART" id="SM00636">
    <property type="entry name" value="Glyco_18"/>
    <property type="match status" value="1"/>
</dbReference>
<dbReference type="InterPro" id="IPR017853">
    <property type="entry name" value="GH"/>
</dbReference>
<comment type="similarity">
    <text evidence="2">Belongs to the CD36 family.</text>
</comment>
<dbReference type="InterPro" id="IPR011583">
    <property type="entry name" value="Chitinase_II/V-like_cat"/>
</dbReference>
<feature type="region of interest" description="Disordered" evidence="11">
    <location>
        <begin position="321"/>
        <end position="342"/>
    </location>
</feature>
<dbReference type="Proteomes" id="UP000597762">
    <property type="component" value="Unassembled WGS sequence"/>
</dbReference>
<dbReference type="InterPro" id="IPR050314">
    <property type="entry name" value="Glycosyl_Hydrlase_18"/>
</dbReference>
<dbReference type="PANTHER" id="PTHR11177:SF317">
    <property type="entry name" value="CHITINASE 12-RELATED"/>
    <property type="match status" value="1"/>
</dbReference>
<dbReference type="GO" id="GO:0005576">
    <property type="term" value="C:extracellular region"/>
    <property type="evidence" value="ECO:0007669"/>
    <property type="project" value="TreeGrafter"/>
</dbReference>
<evidence type="ECO:0000313" key="14">
    <source>
        <dbReference type="Proteomes" id="UP000597762"/>
    </source>
</evidence>
<keyword evidence="14" id="KW-1185">Reference proteome</keyword>
<dbReference type="Gene3D" id="3.10.50.10">
    <property type="match status" value="1"/>
</dbReference>
<dbReference type="SUPFAM" id="SSF54556">
    <property type="entry name" value="Chitinase insertion domain"/>
    <property type="match status" value="1"/>
</dbReference>
<organism evidence="13 14">
    <name type="scientific">Acanthosepion pharaonis</name>
    <name type="common">Pharaoh cuttlefish</name>
    <name type="synonym">Sepia pharaonis</name>
    <dbReference type="NCBI Taxonomy" id="158019"/>
    <lineage>
        <taxon>Eukaryota</taxon>
        <taxon>Metazoa</taxon>
        <taxon>Spiralia</taxon>
        <taxon>Lophotrochozoa</taxon>
        <taxon>Mollusca</taxon>
        <taxon>Cephalopoda</taxon>
        <taxon>Coleoidea</taxon>
        <taxon>Decapodiformes</taxon>
        <taxon>Sepiida</taxon>
        <taxon>Sepiina</taxon>
        <taxon>Sepiidae</taxon>
        <taxon>Acanthosepion</taxon>
    </lineage>
</organism>
<evidence type="ECO:0000313" key="13">
    <source>
        <dbReference type="EMBL" id="CAE1293126.1"/>
    </source>
</evidence>
<dbReference type="InterPro" id="IPR001579">
    <property type="entry name" value="Glyco_hydro_18_chit_AS"/>
</dbReference>
<evidence type="ECO:0000256" key="7">
    <source>
        <dbReference type="ARBA" id="ARBA00023157"/>
    </source>
</evidence>
<keyword evidence="7" id="KW-1015">Disulfide bond</keyword>
<keyword evidence="9 10" id="KW-0326">Glycosidase</keyword>
<dbReference type="EMBL" id="CAHIKZ030002866">
    <property type="protein sequence ID" value="CAE1293126.1"/>
    <property type="molecule type" value="Genomic_DNA"/>
</dbReference>
<evidence type="ECO:0000256" key="3">
    <source>
        <dbReference type="ARBA" id="ARBA00022692"/>
    </source>
</evidence>
<reference evidence="13" key="1">
    <citation type="submission" date="2021-01" db="EMBL/GenBank/DDBJ databases">
        <authorList>
            <person name="Li R."/>
            <person name="Bekaert M."/>
        </authorList>
    </citation>
    <scope>NUCLEOTIDE SEQUENCE</scope>
    <source>
        <strain evidence="13">Farmed</strain>
    </source>
</reference>
<keyword evidence="8" id="KW-0325">Glycoprotein</keyword>
<evidence type="ECO:0000256" key="8">
    <source>
        <dbReference type="ARBA" id="ARBA00023180"/>
    </source>
</evidence>
<evidence type="ECO:0000256" key="10">
    <source>
        <dbReference type="RuleBase" id="RU000489"/>
    </source>
</evidence>
<keyword evidence="5" id="KW-1133">Transmembrane helix</keyword>
<dbReference type="InterPro" id="IPR002159">
    <property type="entry name" value="CD36_fam"/>
</dbReference>